<comment type="caution">
    <text evidence="1">The sequence shown here is derived from an EMBL/GenBank/DDBJ whole genome shotgun (WGS) entry which is preliminary data.</text>
</comment>
<organism evidence="1 2">
    <name type="scientific">Danxiaibacter flavus</name>
    <dbReference type="NCBI Taxonomy" id="3049108"/>
    <lineage>
        <taxon>Bacteria</taxon>
        <taxon>Pseudomonadati</taxon>
        <taxon>Bacteroidota</taxon>
        <taxon>Chitinophagia</taxon>
        <taxon>Chitinophagales</taxon>
        <taxon>Chitinophagaceae</taxon>
        <taxon>Danxiaibacter</taxon>
    </lineage>
</organism>
<dbReference type="EMBL" id="JAULBC010000004">
    <property type="protein sequence ID" value="MEX6688453.1"/>
    <property type="molecule type" value="Genomic_DNA"/>
</dbReference>
<dbReference type="GO" id="GO:0016787">
    <property type="term" value="F:hydrolase activity"/>
    <property type="evidence" value="ECO:0007669"/>
    <property type="project" value="UniProtKB-KW"/>
</dbReference>
<keyword evidence="2" id="KW-1185">Reference proteome</keyword>
<name>A0ABV3ZF60_9BACT</name>
<accession>A0ABV3ZF60</accession>
<evidence type="ECO:0000313" key="1">
    <source>
        <dbReference type="EMBL" id="MEX6688453.1"/>
    </source>
</evidence>
<sequence>MKKVYFRVDGNTEIGLGHIVRSCALANMLRERFECHFFVRDYLEITKNNVVEAGAILHIMDSGITLVEEREAFANSIDSNVIVVLDGYSFNTDYQITIKQRGNKLVCIDDIYSFHFVSDVVINHAGGIDREAYSIEPYTRLYLGLKYAMLRSPFLKSAYGHTMPNERDAFICFGGADPKNDLLIALSRLPEWMTSMTINIVIGGAYRYEEELIGFLANKNWRYKLHKNLNASSMSHLMTKCSIAICSPSSVALEYLAVSDGKLFLIVIADNQRDFYNYLLSEKLGFPFDNLREQVHVDLEFRRSLFDGKQKSRYLEIFNSLK</sequence>
<proteinExistence type="predicted"/>
<dbReference type="InterPro" id="IPR020023">
    <property type="entry name" value="PseG"/>
</dbReference>
<dbReference type="Proteomes" id="UP001560573">
    <property type="component" value="Unassembled WGS sequence"/>
</dbReference>
<evidence type="ECO:0000313" key="2">
    <source>
        <dbReference type="Proteomes" id="UP001560573"/>
    </source>
</evidence>
<protein>
    <submittedName>
        <fullName evidence="1">UDP-2,4-diacetamido-2,4, 6-trideoxy-beta-L-altropyranose hydrolase</fullName>
        <ecNumber evidence="1">3.6.1.57</ecNumber>
    </submittedName>
</protein>
<reference evidence="1 2" key="1">
    <citation type="submission" date="2023-07" db="EMBL/GenBank/DDBJ databases">
        <authorList>
            <person name="Lian W.-H."/>
        </authorList>
    </citation>
    <scope>NUCLEOTIDE SEQUENCE [LARGE SCALE GENOMIC DNA]</scope>
    <source>
        <strain evidence="1 2">SYSU DXS3180</strain>
    </source>
</reference>
<dbReference type="EC" id="3.6.1.57" evidence="1"/>
<gene>
    <name evidence="1" type="primary">pseG</name>
    <name evidence="1" type="ORF">QTN47_13145</name>
</gene>
<dbReference type="RefSeq" id="WP_369329863.1">
    <property type="nucleotide sequence ID" value="NZ_JAULBC010000004.1"/>
</dbReference>
<dbReference type="NCBIfam" id="TIGR03590">
    <property type="entry name" value="PseG"/>
    <property type="match status" value="1"/>
</dbReference>
<dbReference type="Gene3D" id="3.40.50.11190">
    <property type="match status" value="1"/>
</dbReference>
<dbReference type="Gene3D" id="3.40.50.2000">
    <property type="entry name" value="Glycogen Phosphorylase B"/>
    <property type="match status" value="1"/>
</dbReference>
<keyword evidence="1" id="KW-0378">Hydrolase</keyword>